<feature type="transmembrane region" description="Helical" evidence="5">
    <location>
        <begin position="20"/>
        <end position="38"/>
    </location>
</feature>
<dbReference type="InterPro" id="IPR013525">
    <property type="entry name" value="ABC2_TM"/>
</dbReference>
<reference evidence="8" key="1">
    <citation type="submission" date="2018-02" db="EMBL/GenBank/DDBJ databases">
        <authorList>
            <person name="Holder M.E."/>
            <person name="Ajami N.J."/>
            <person name="Petrosino J.F."/>
        </authorList>
    </citation>
    <scope>NUCLEOTIDE SEQUENCE [LARGE SCALE GENOMIC DNA]</scope>
    <source>
        <strain evidence="8">CCUG 47711</strain>
    </source>
</reference>
<protein>
    <submittedName>
        <fullName evidence="7">Antibiotic ABC transporter permease</fullName>
    </submittedName>
</protein>
<dbReference type="PANTHER" id="PTHR43027:SF1">
    <property type="entry name" value="DOXORUBICIN RESISTANCE ABC TRANSPORTER PERMEASE PROTEIN DRRC-RELATED"/>
    <property type="match status" value="1"/>
</dbReference>
<dbReference type="GO" id="GO:0016020">
    <property type="term" value="C:membrane"/>
    <property type="evidence" value="ECO:0007669"/>
    <property type="project" value="UniProtKB-SubCell"/>
</dbReference>
<evidence type="ECO:0000256" key="4">
    <source>
        <dbReference type="ARBA" id="ARBA00023136"/>
    </source>
</evidence>
<evidence type="ECO:0000256" key="5">
    <source>
        <dbReference type="SAM" id="Phobius"/>
    </source>
</evidence>
<feature type="transmembrane region" description="Helical" evidence="5">
    <location>
        <begin position="208"/>
        <end position="232"/>
    </location>
</feature>
<dbReference type="OrthoDB" id="9771731at2"/>
<dbReference type="GO" id="GO:0140359">
    <property type="term" value="F:ABC-type transporter activity"/>
    <property type="evidence" value="ECO:0007669"/>
    <property type="project" value="InterPro"/>
</dbReference>
<evidence type="ECO:0000259" key="6">
    <source>
        <dbReference type="Pfam" id="PF12698"/>
    </source>
</evidence>
<feature type="transmembrane region" description="Helical" evidence="5">
    <location>
        <begin position="244"/>
        <end position="266"/>
    </location>
</feature>
<keyword evidence="8" id="KW-1185">Reference proteome</keyword>
<gene>
    <name evidence="7" type="ORF">C5Q98_07585</name>
</gene>
<accession>A0A2S0KQ03</accession>
<evidence type="ECO:0000313" key="8">
    <source>
        <dbReference type="Proteomes" id="UP000237947"/>
    </source>
</evidence>
<feature type="transmembrane region" description="Helical" evidence="5">
    <location>
        <begin position="278"/>
        <end position="296"/>
    </location>
</feature>
<sequence>MFKHVLDNTFKILLRQRALMFWSLLFPIILGLFFKLAFGNLNEKLMLDPINVLVNEELYEDENITSFFNNIEDEKILNIIKVKNSKDIKLEDHIAYIRDVDDVVVKSEGLKSSIVTSVMNSFIQNRDTIFRILESNPNANINDLIGINDYIKDESNKNMNLVNTFFYTLIGMQALYGYTWGMFVIYQYEANLSTVAKRNVMSPSSIKTRLISALSVAWFINTVVLIITILVLKFLLNVEFGNNYIGLTILILLSSLCGVSFGTLIATGIKGDVNKKSGIGVGLTMLMSFMAGMMVSDIKILIQRNVPILNKINPVAIITDALYSMYYYSDLTRFYQNIMYLALVTFVFIVLTIIFTRGKRYEHL</sequence>
<proteinExistence type="predicted"/>
<evidence type="ECO:0000256" key="1">
    <source>
        <dbReference type="ARBA" id="ARBA00004141"/>
    </source>
</evidence>
<dbReference type="Proteomes" id="UP000237947">
    <property type="component" value="Chromosome"/>
</dbReference>
<dbReference type="EMBL" id="CP027226">
    <property type="protein sequence ID" value="AVM43079.1"/>
    <property type="molecule type" value="Genomic_DNA"/>
</dbReference>
<name>A0A2S0KQ03_9FIRM</name>
<dbReference type="InterPro" id="IPR052902">
    <property type="entry name" value="ABC-2_transporter"/>
</dbReference>
<feature type="transmembrane region" description="Helical" evidence="5">
    <location>
        <begin position="334"/>
        <end position="355"/>
    </location>
</feature>
<organism evidence="7 8">
    <name type="scientific">Fastidiosipila sanguinis</name>
    <dbReference type="NCBI Taxonomy" id="236753"/>
    <lineage>
        <taxon>Bacteria</taxon>
        <taxon>Bacillati</taxon>
        <taxon>Bacillota</taxon>
        <taxon>Clostridia</taxon>
        <taxon>Eubacteriales</taxon>
        <taxon>Oscillospiraceae</taxon>
        <taxon>Fastidiosipila</taxon>
    </lineage>
</organism>
<keyword evidence="4 5" id="KW-0472">Membrane</keyword>
<dbReference type="PANTHER" id="PTHR43027">
    <property type="entry name" value="DOXORUBICIN RESISTANCE ABC TRANSPORTER PERMEASE PROTEIN DRRC-RELATED"/>
    <property type="match status" value="1"/>
</dbReference>
<dbReference type="AlphaFoldDB" id="A0A2S0KQ03"/>
<comment type="subcellular location">
    <subcellularLocation>
        <location evidence="1">Membrane</location>
        <topology evidence="1">Multi-pass membrane protein</topology>
    </subcellularLocation>
</comment>
<dbReference type="KEGG" id="fsa:C5Q98_07585"/>
<dbReference type="Pfam" id="PF12698">
    <property type="entry name" value="ABC2_membrane_3"/>
    <property type="match status" value="1"/>
</dbReference>
<evidence type="ECO:0000256" key="3">
    <source>
        <dbReference type="ARBA" id="ARBA00022989"/>
    </source>
</evidence>
<evidence type="ECO:0000256" key="2">
    <source>
        <dbReference type="ARBA" id="ARBA00022692"/>
    </source>
</evidence>
<feature type="domain" description="ABC-2 type transporter transmembrane" evidence="6">
    <location>
        <begin position="18"/>
        <end position="354"/>
    </location>
</feature>
<keyword evidence="3 5" id="KW-1133">Transmembrane helix</keyword>
<evidence type="ECO:0000313" key="7">
    <source>
        <dbReference type="EMBL" id="AVM43079.1"/>
    </source>
</evidence>
<feature type="transmembrane region" description="Helical" evidence="5">
    <location>
        <begin position="165"/>
        <end position="188"/>
    </location>
</feature>
<keyword evidence="2 5" id="KW-0812">Transmembrane</keyword>